<organism evidence="1">
    <name type="scientific">Streptomyces auratus AGR0001</name>
    <dbReference type="NCBI Taxonomy" id="1160718"/>
    <lineage>
        <taxon>Bacteria</taxon>
        <taxon>Bacillati</taxon>
        <taxon>Actinomycetota</taxon>
        <taxon>Actinomycetes</taxon>
        <taxon>Kitasatosporales</taxon>
        <taxon>Streptomycetaceae</taxon>
        <taxon>Streptomyces</taxon>
    </lineage>
</organism>
<dbReference type="HOGENOM" id="CLU_2636357_0_0_11"/>
<dbReference type="STRING" id="1160718.SU9_04131"/>
<sequence>MPPLSLAPMSPEECGEQIIADAAHRLQTQLVVRTAAGTRPAWRSRARWRDTWGRVMPLRAARSEGVRGSRAMARAMR</sequence>
<protein>
    <submittedName>
        <fullName evidence="1">Uncharacterized protein</fullName>
    </submittedName>
</protein>
<gene>
    <name evidence="1" type="ORF">SU9_04131</name>
</gene>
<accession>J1RV12</accession>
<dbReference type="AlphaFoldDB" id="J1RV12"/>
<dbReference type="EMBL" id="AJGV01000033">
    <property type="protein sequence ID" value="EJJ08334.1"/>
    <property type="molecule type" value="Genomic_DNA"/>
</dbReference>
<evidence type="ECO:0000313" key="1">
    <source>
        <dbReference type="EMBL" id="EJJ08334.1"/>
    </source>
</evidence>
<reference evidence="1" key="1">
    <citation type="journal article" date="2012" name="J. Bacteriol.">
        <title>Genome Sequence of Streptomyces auratus Strain AGR0001, a Phoslactomycin-Producing Actinomycete.</title>
        <authorList>
            <person name="Han X."/>
            <person name="Li M."/>
            <person name="Ding Z."/>
            <person name="Zhao J."/>
            <person name="Ji K."/>
            <person name="Wen M."/>
            <person name="Lu T."/>
        </authorList>
    </citation>
    <scope>NUCLEOTIDE SEQUENCE [LARGE SCALE GENOMIC DNA]</scope>
    <source>
        <strain evidence="1">AGR0001</strain>
    </source>
</reference>
<name>J1RV12_9ACTN</name>
<comment type="caution">
    <text evidence="1">The sequence shown here is derived from an EMBL/GenBank/DDBJ whole genome shotgun (WGS) entry which is preliminary data.</text>
</comment>
<proteinExistence type="predicted"/>